<dbReference type="SUPFAM" id="SSF53474">
    <property type="entry name" value="alpha/beta-Hydrolases"/>
    <property type="match status" value="1"/>
</dbReference>
<dbReference type="InterPro" id="IPR050266">
    <property type="entry name" value="AB_hydrolase_sf"/>
</dbReference>
<reference evidence="3" key="1">
    <citation type="submission" date="2018-12" db="EMBL/GenBank/DDBJ databases">
        <title>Complete genome sequence of Roseovarius sp. MME-070.</title>
        <authorList>
            <person name="Nam Y.-D."/>
            <person name="Kang J."/>
            <person name="Chung W.-H."/>
            <person name="Park Y.S."/>
        </authorList>
    </citation>
    <scope>NUCLEOTIDE SEQUENCE [LARGE SCALE GENOMIC DNA]</scope>
    <source>
        <strain evidence="3">MME-070</strain>
    </source>
</reference>
<dbReference type="OrthoDB" id="7267294at2"/>
<dbReference type="Gene3D" id="3.40.50.1820">
    <property type="entry name" value="alpha/beta hydrolase"/>
    <property type="match status" value="1"/>
</dbReference>
<evidence type="ECO:0000313" key="2">
    <source>
        <dbReference type="EMBL" id="QGX99832.1"/>
    </source>
</evidence>
<evidence type="ECO:0000313" key="3">
    <source>
        <dbReference type="Proteomes" id="UP000428330"/>
    </source>
</evidence>
<gene>
    <name evidence="2" type="ORF">EI983_16770</name>
</gene>
<dbReference type="InterPro" id="IPR000073">
    <property type="entry name" value="AB_hydrolase_1"/>
</dbReference>
<dbReference type="GO" id="GO:0047372">
    <property type="term" value="F:monoacylglycerol lipase activity"/>
    <property type="evidence" value="ECO:0007669"/>
    <property type="project" value="TreeGrafter"/>
</dbReference>
<dbReference type="EMBL" id="CP034348">
    <property type="protein sequence ID" value="QGX99832.1"/>
    <property type="molecule type" value="Genomic_DNA"/>
</dbReference>
<sequence>MIWWILLFLLLAVVAAVIIWPFWLEARKPKMTDELRRAAPGEFIKLSRGLTHYQWLGSSRGPVAVCVHGLTTPSFVWGPIAAGLGKLGFRVLVYDLYGRGYSDRPRGPQDGPFFVAQLADLLEALEVEEDVTLVGYSMGGAVITAFAGTYPEKLRQMVLLAPAGMGHDLGPIVRLVQQRPWLGRWMMLALYGRSLRQSTEEERDLPSAVEGIVDLQQNEINYRGFIPAVTASMRGMIEEDLEETHREIGREGIQVLAIWGRDDEVIPISAMGKLAQWNRAARHEVIEGAGHGLAYTHSDEVLYAMRDLMRD</sequence>
<dbReference type="GO" id="GO:0046464">
    <property type="term" value="P:acylglycerol catabolic process"/>
    <property type="evidence" value="ECO:0007669"/>
    <property type="project" value="TreeGrafter"/>
</dbReference>
<feature type="domain" description="AB hydrolase-1" evidence="1">
    <location>
        <begin position="65"/>
        <end position="296"/>
    </location>
</feature>
<dbReference type="AlphaFoldDB" id="A0A6I6IUF1"/>
<name>A0A6I6IUF1_9RHOB</name>
<protein>
    <submittedName>
        <fullName evidence="2">Alpha/beta hydrolase</fullName>
    </submittedName>
</protein>
<dbReference type="KEGG" id="rom:EI983_16770"/>
<accession>A0A6I6IUF1</accession>
<dbReference type="PANTHER" id="PTHR43798:SF33">
    <property type="entry name" value="HYDROLASE, PUTATIVE (AFU_ORTHOLOGUE AFUA_2G14860)-RELATED"/>
    <property type="match status" value="1"/>
</dbReference>
<dbReference type="GO" id="GO:0016020">
    <property type="term" value="C:membrane"/>
    <property type="evidence" value="ECO:0007669"/>
    <property type="project" value="TreeGrafter"/>
</dbReference>
<evidence type="ECO:0000259" key="1">
    <source>
        <dbReference type="Pfam" id="PF00561"/>
    </source>
</evidence>
<dbReference type="Proteomes" id="UP000428330">
    <property type="component" value="Chromosome"/>
</dbReference>
<dbReference type="PANTHER" id="PTHR43798">
    <property type="entry name" value="MONOACYLGLYCEROL LIPASE"/>
    <property type="match status" value="1"/>
</dbReference>
<keyword evidence="3" id="KW-1185">Reference proteome</keyword>
<dbReference type="RefSeq" id="WP_157708513.1">
    <property type="nucleotide sequence ID" value="NZ_CP034348.1"/>
</dbReference>
<keyword evidence="2" id="KW-0378">Hydrolase</keyword>
<proteinExistence type="predicted"/>
<dbReference type="InterPro" id="IPR029058">
    <property type="entry name" value="AB_hydrolase_fold"/>
</dbReference>
<organism evidence="2 3">
    <name type="scientific">Roseovarius faecimaris</name>
    <dbReference type="NCBI Taxonomy" id="2494550"/>
    <lineage>
        <taxon>Bacteria</taxon>
        <taxon>Pseudomonadati</taxon>
        <taxon>Pseudomonadota</taxon>
        <taxon>Alphaproteobacteria</taxon>
        <taxon>Rhodobacterales</taxon>
        <taxon>Roseobacteraceae</taxon>
        <taxon>Roseovarius</taxon>
    </lineage>
</organism>
<dbReference type="Pfam" id="PF00561">
    <property type="entry name" value="Abhydrolase_1"/>
    <property type="match status" value="1"/>
</dbReference>
<dbReference type="PRINTS" id="PR00111">
    <property type="entry name" value="ABHYDROLASE"/>
</dbReference>